<proteinExistence type="inferred from homology"/>
<dbReference type="NCBIfam" id="TIGR00756">
    <property type="entry name" value="PPR"/>
    <property type="match status" value="2"/>
</dbReference>
<dbReference type="Gramene" id="PRQ35092">
    <property type="protein sequence ID" value="PRQ35092"/>
    <property type="gene ID" value="RchiOBHm_Chr5g0076241"/>
</dbReference>
<evidence type="ECO:0000256" key="1">
    <source>
        <dbReference type="ARBA" id="ARBA00007626"/>
    </source>
</evidence>
<evidence type="ECO:0000256" key="2">
    <source>
        <dbReference type="ARBA" id="ARBA00022737"/>
    </source>
</evidence>
<gene>
    <name evidence="4" type="ORF">RchiOBHm_Chr5g0076241</name>
</gene>
<dbReference type="InterPro" id="IPR002885">
    <property type="entry name" value="PPR_rpt"/>
</dbReference>
<dbReference type="Proteomes" id="UP000238479">
    <property type="component" value="Chromosome 5"/>
</dbReference>
<dbReference type="PROSITE" id="PS51375">
    <property type="entry name" value="PPR"/>
    <property type="match status" value="2"/>
</dbReference>
<dbReference type="InterPro" id="IPR011990">
    <property type="entry name" value="TPR-like_helical_dom_sf"/>
</dbReference>
<keyword evidence="2" id="KW-0677">Repeat</keyword>
<dbReference type="PANTHER" id="PTHR47941">
    <property type="entry name" value="PENTATRICOPEPTIDE REPEAT-CONTAINING PROTEIN 3, MITOCHONDRIAL"/>
    <property type="match status" value="1"/>
</dbReference>
<sequence length="157" mass="17923">MLRMPPMLFHQMLHSRPLPSSVIPFNQMLTQLSKLKHYSAVISLNRQMLLRRIVPNHYTLNTIINCYCHLNQMGFSLSVLGKLFKLGLQPNVITFSTLINGFVLHNQVPEAALIFTKMLEAGHCKPSVFTFSTLIKGFCKMGNNYLGRWKKEDASLT</sequence>
<feature type="repeat" description="PPR" evidence="3">
    <location>
        <begin position="91"/>
        <end position="125"/>
    </location>
</feature>
<accession>A0A2P6QLM7</accession>
<dbReference type="EMBL" id="PDCK01000043">
    <property type="protein sequence ID" value="PRQ35092.1"/>
    <property type="molecule type" value="Genomic_DNA"/>
</dbReference>
<dbReference type="Gene3D" id="1.25.40.10">
    <property type="entry name" value="Tetratricopeptide repeat domain"/>
    <property type="match status" value="1"/>
</dbReference>
<reference evidence="4 5" key="1">
    <citation type="journal article" date="2018" name="Nat. Genet.">
        <title>The Rosa genome provides new insights in the design of modern roses.</title>
        <authorList>
            <person name="Bendahmane M."/>
        </authorList>
    </citation>
    <scope>NUCLEOTIDE SEQUENCE [LARGE SCALE GENOMIC DNA]</scope>
    <source>
        <strain evidence="5">cv. Old Blush</strain>
    </source>
</reference>
<dbReference type="AlphaFoldDB" id="A0A2P6QLM7"/>
<name>A0A2P6QLM7_ROSCH</name>
<feature type="repeat" description="PPR" evidence="3">
    <location>
        <begin position="56"/>
        <end position="90"/>
    </location>
</feature>
<dbReference type="STRING" id="74649.A0A2P6QLM7"/>
<dbReference type="OMA" id="ECKYGRI"/>
<comment type="similarity">
    <text evidence="1">Belongs to the PPR family. P subfamily.</text>
</comment>
<comment type="caution">
    <text evidence="4">The sequence shown here is derived from an EMBL/GenBank/DDBJ whole genome shotgun (WGS) entry which is preliminary data.</text>
</comment>
<evidence type="ECO:0000256" key="3">
    <source>
        <dbReference type="PROSITE-ProRule" id="PRU00708"/>
    </source>
</evidence>
<protein>
    <submittedName>
        <fullName evidence="4">Putative pentatricopeptide</fullName>
    </submittedName>
</protein>
<dbReference type="Pfam" id="PF13041">
    <property type="entry name" value="PPR_2"/>
    <property type="match status" value="2"/>
</dbReference>
<keyword evidence="5" id="KW-1185">Reference proteome</keyword>
<evidence type="ECO:0000313" key="4">
    <source>
        <dbReference type="EMBL" id="PRQ35092.1"/>
    </source>
</evidence>
<evidence type="ECO:0000313" key="5">
    <source>
        <dbReference type="Proteomes" id="UP000238479"/>
    </source>
</evidence>
<organism evidence="4 5">
    <name type="scientific">Rosa chinensis</name>
    <name type="common">China rose</name>
    <dbReference type="NCBI Taxonomy" id="74649"/>
    <lineage>
        <taxon>Eukaryota</taxon>
        <taxon>Viridiplantae</taxon>
        <taxon>Streptophyta</taxon>
        <taxon>Embryophyta</taxon>
        <taxon>Tracheophyta</taxon>
        <taxon>Spermatophyta</taxon>
        <taxon>Magnoliopsida</taxon>
        <taxon>eudicotyledons</taxon>
        <taxon>Gunneridae</taxon>
        <taxon>Pentapetalae</taxon>
        <taxon>rosids</taxon>
        <taxon>fabids</taxon>
        <taxon>Rosales</taxon>
        <taxon>Rosaceae</taxon>
        <taxon>Rosoideae</taxon>
        <taxon>Rosoideae incertae sedis</taxon>
        <taxon>Rosa</taxon>
    </lineage>
</organism>